<dbReference type="Proteomes" id="UP001156882">
    <property type="component" value="Unassembled WGS sequence"/>
</dbReference>
<dbReference type="InterPro" id="IPR011006">
    <property type="entry name" value="CheY-like_superfamily"/>
</dbReference>
<sequence length="212" mass="23599">MNSKPMVHIVDDDEAFRTSLLRLLRGHDFDVKTYASTGDFLLHRPSDRYGCILLDIRLPGPSGIELHAVLREQGVYLPVIFITGHAEVDTCVAAMKAGAVDYLEKPIEPEAILNAIGRALDRDGRERALRGARDALQSTFSSLSQRERQIFDLIIAGRLNKQIADDLGIAERTVKAQRASLMEKLGVKSAAGLGRFAEKIYTDKEKRADYFD</sequence>
<dbReference type="InterPro" id="IPR001789">
    <property type="entry name" value="Sig_transdc_resp-reg_receiver"/>
</dbReference>
<keyword evidence="8" id="KW-1185">Reference proteome</keyword>
<evidence type="ECO:0000313" key="8">
    <source>
        <dbReference type="Proteomes" id="UP001156882"/>
    </source>
</evidence>
<keyword evidence="3" id="KW-0804">Transcription</keyword>
<keyword evidence="4" id="KW-0597">Phosphoprotein</keyword>
<dbReference type="PROSITE" id="PS50110">
    <property type="entry name" value="RESPONSE_REGULATORY"/>
    <property type="match status" value="1"/>
</dbReference>
<dbReference type="InterPro" id="IPR016032">
    <property type="entry name" value="Sig_transdc_resp-reg_C-effctor"/>
</dbReference>
<feature type="domain" description="Response regulatory" evidence="6">
    <location>
        <begin position="6"/>
        <end position="120"/>
    </location>
</feature>
<dbReference type="EMBL" id="BSPC01000087">
    <property type="protein sequence ID" value="GLS23864.1"/>
    <property type="molecule type" value="Genomic_DNA"/>
</dbReference>
<evidence type="ECO:0000259" key="5">
    <source>
        <dbReference type="PROSITE" id="PS50043"/>
    </source>
</evidence>
<evidence type="ECO:0000259" key="6">
    <source>
        <dbReference type="PROSITE" id="PS50110"/>
    </source>
</evidence>
<organism evidence="7 8">
    <name type="scientific">Labrys miyagiensis</name>
    <dbReference type="NCBI Taxonomy" id="346912"/>
    <lineage>
        <taxon>Bacteria</taxon>
        <taxon>Pseudomonadati</taxon>
        <taxon>Pseudomonadota</taxon>
        <taxon>Alphaproteobacteria</taxon>
        <taxon>Hyphomicrobiales</taxon>
        <taxon>Xanthobacteraceae</taxon>
        <taxon>Labrys</taxon>
    </lineage>
</organism>
<dbReference type="SUPFAM" id="SSF52172">
    <property type="entry name" value="CheY-like"/>
    <property type="match status" value="1"/>
</dbReference>
<dbReference type="SMART" id="SM00448">
    <property type="entry name" value="REC"/>
    <property type="match status" value="1"/>
</dbReference>
<dbReference type="SMART" id="SM00421">
    <property type="entry name" value="HTH_LUXR"/>
    <property type="match status" value="1"/>
</dbReference>
<keyword evidence="2 7" id="KW-0238">DNA-binding</keyword>
<evidence type="ECO:0000256" key="2">
    <source>
        <dbReference type="ARBA" id="ARBA00023125"/>
    </source>
</evidence>
<accession>A0ABQ6CYU0</accession>
<evidence type="ECO:0000256" key="4">
    <source>
        <dbReference type="PROSITE-ProRule" id="PRU00169"/>
    </source>
</evidence>
<evidence type="ECO:0000256" key="3">
    <source>
        <dbReference type="ARBA" id="ARBA00023163"/>
    </source>
</evidence>
<keyword evidence="1" id="KW-0805">Transcription regulation</keyword>
<dbReference type="PANTHER" id="PTHR44688">
    <property type="entry name" value="DNA-BINDING TRANSCRIPTIONAL ACTIVATOR DEVR_DOSR"/>
    <property type="match status" value="1"/>
</dbReference>
<dbReference type="GO" id="GO:0003677">
    <property type="term" value="F:DNA binding"/>
    <property type="evidence" value="ECO:0007669"/>
    <property type="project" value="UniProtKB-KW"/>
</dbReference>
<dbReference type="InterPro" id="IPR036388">
    <property type="entry name" value="WH-like_DNA-bd_sf"/>
</dbReference>
<dbReference type="PROSITE" id="PS00622">
    <property type="entry name" value="HTH_LUXR_1"/>
    <property type="match status" value="1"/>
</dbReference>
<reference evidence="8" key="1">
    <citation type="journal article" date="2019" name="Int. J. Syst. Evol. Microbiol.">
        <title>The Global Catalogue of Microorganisms (GCM) 10K type strain sequencing project: providing services to taxonomists for standard genome sequencing and annotation.</title>
        <authorList>
            <consortium name="The Broad Institute Genomics Platform"/>
            <consortium name="The Broad Institute Genome Sequencing Center for Infectious Disease"/>
            <person name="Wu L."/>
            <person name="Ma J."/>
        </authorList>
    </citation>
    <scope>NUCLEOTIDE SEQUENCE [LARGE SCALE GENOMIC DNA]</scope>
    <source>
        <strain evidence="8">NBRC 101365</strain>
    </source>
</reference>
<dbReference type="CDD" id="cd06170">
    <property type="entry name" value="LuxR_C_like"/>
    <property type="match status" value="1"/>
</dbReference>
<dbReference type="PRINTS" id="PR00038">
    <property type="entry name" value="HTHLUXR"/>
</dbReference>
<dbReference type="Pfam" id="PF00072">
    <property type="entry name" value="Response_reg"/>
    <property type="match status" value="1"/>
</dbReference>
<protein>
    <submittedName>
        <fullName evidence="7">DNA-binding response regulator</fullName>
    </submittedName>
</protein>
<evidence type="ECO:0000256" key="1">
    <source>
        <dbReference type="ARBA" id="ARBA00023015"/>
    </source>
</evidence>
<gene>
    <name evidence="7" type="ORF">GCM10007874_68850</name>
</gene>
<dbReference type="PROSITE" id="PS50043">
    <property type="entry name" value="HTH_LUXR_2"/>
    <property type="match status" value="1"/>
</dbReference>
<feature type="modified residue" description="4-aspartylphosphate" evidence="4">
    <location>
        <position position="55"/>
    </location>
</feature>
<comment type="caution">
    <text evidence="7">The sequence shown here is derived from an EMBL/GenBank/DDBJ whole genome shotgun (WGS) entry which is preliminary data.</text>
</comment>
<feature type="domain" description="HTH luxR-type" evidence="5">
    <location>
        <begin position="136"/>
        <end position="201"/>
    </location>
</feature>
<dbReference type="PANTHER" id="PTHR44688:SF16">
    <property type="entry name" value="DNA-BINDING TRANSCRIPTIONAL ACTIVATOR DEVR_DOSR"/>
    <property type="match status" value="1"/>
</dbReference>
<dbReference type="Gene3D" id="1.10.10.10">
    <property type="entry name" value="Winged helix-like DNA-binding domain superfamily/Winged helix DNA-binding domain"/>
    <property type="match status" value="1"/>
</dbReference>
<evidence type="ECO:0000313" key="7">
    <source>
        <dbReference type="EMBL" id="GLS23864.1"/>
    </source>
</evidence>
<dbReference type="Pfam" id="PF00196">
    <property type="entry name" value="GerE"/>
    <property type="match status" value="1"/>
</dbReference>
<dbReference type="InterPro" id="IPR000792">
    <property type="entry name" value="Tscrpt_reg_LuxR_C"/>
</dbReference>
<dbReference type="Gene3D" id="3.40.50.2300">
    <property type="match status" value="1"/>
</dbReference>
<name>A0ABQ6CYU0_9HYPH</name>
<dbReference type="SUPFAM" id="SSF46894">
    <property type="entry name" value="C-terminal effector domain of the bipartite response regulators"/>
    <property type="match status" value="1"/>
</dbReference>
<proteinExistence type="predicted"/>